<name>A0AAD6UBL5_9AGAR</name>
<organism evidence="1 2">
    <name type="scientific">Mycena belliarum</name>
    <dbReference type="NCBI Taxonomy" id="1033014"/>
    <lineage>
        <taxon>Eukaryota</taxon>
        <taxon>Fungi</taxon>
        <taxon>Dikarya</taxon>
        <taxon>Basidiomycota</taxon>
        <taxon>Agaricomycotina</taxon>
        <taxon>Agaricomycetes</taxon>
        <taxon>Agaricomycetidae</taxon>
        <taxon>Agaricales</taxon>
        <taxon>Marasmiineae</taxon>
        <taxon>Mycenaceae</taxon>
        <taxon>Mycena</taxon>
    </lineage>
</organism>
<sequence length="590" mass="66122">MGQRHQVFVVARVAAKAPNQLEPPPTPRYRCVGAYHHQWCYGRLPLMATKRFMSLIKQNDNAEIIREELRVLQGLSLEDDKIPEVPCPYTLFLVASAWCYDLEIQYASGVSFDNGVLDANMGSNEGDNNDGITVIDITEPTKPTYCFVSVEGLEASDDAVPLSAEQYVRAYYPAPRINMEAEEDAEQRLYAQRSEEDVKEKIDALRNEPVMSLYVLAEAWPAEYKSSDAFPAEDLAPASTPNVFPSLADLSLKPAVEYAIQTDDTTELEELIWMPGKANLIKSALRDQDPFPDSGLSLLTRIVQHDVGSAKTADLSGFLLSDIQILSLLAEVEDVEQLKLSHNPNITVDGLRQVLSITPKLRRLVLLDTCISDEQIYELIANNSELFHTLEELIHPGLLSWQNPARYPKRFGYVGLYSLGRVASASLAVFTPATLVQCLTDHLSVIADLLPHQGYSYFASSLIPRAIFSSAVRGEGEPWGERRVHCFPSRPEAPFDGQGWLFADLWDDFTAGNRYGFVAKDSEGAWKIYDLAAFLSQMALEGRPAPSEPAIKKLEAIFADLQSKKEAKLWTDEEFARFMQNFTMFDKRYR</sequence>
<dbReference type="InterPro" id="IPR032675">
    <property type="entry name" value="LRR_dom_sf"/>
</dbReference>
<evidence type="ECO:0000313" key="2">
    <source>
        <dbReference type="Proteomes" id="UP001222325"/>
    </source>
</evidence>
<proteinExistence type="predicted"/>
<dbReference type="SUPFAM" id="SSF52047">
    <property type="entry name" value="RNI-like"/>
    <property type="match status" value="1"/>
</dbReference>
<keyword evidence="2" id="KW-1185">Reference proteome</keyword>
<gene>
    <name evidence="1" type="ORF">B0H15DRAFT_775266</name>
</gene>
<accession>A0AAD6UBL5</accession>
<dbReference type="Gene3D" id="3.80.10.10">
    <property type="entry name" value="Ribonuclease Inhibitor"/>
    <property type="match status" value="1"/>
</dbReference>
<dbReference type="AlphaFoldDB" id="A0AAD6UBL5"/>
<protein>
    <submittedName>
        <fullName evidence="1">Uncharacterized protein</fullName>
    </submittedName>
</protein>
<dbReference type="EMBL" id="JARJCN010000013">
    <property type="protein sequence ID" value="KAJ7095280.1"/>
    <property type="molecule type" value="Genomic_DNA"/>
</dbReference>
<evidence type="ECO:0000313" key="1">
    <source>
        <dbReference type="EMBL" id="KAJ7095280.1"/>
    </source>
</evidence>
<comment type="caution">
    <text evidence="1">The sequence shown here is derived from an EMBL/GenBank/DDBJ whole genome shotgun (WGS) entry which is preliminary data.</text>
</comment>
<reference evidence="1" key="1">
    <citation type="submission" date="2023-03" db="EMBL/GenBank/DDBJ databases">
        <title>Massive genome expansion in bonnet fungi (Mycena s.s.) driven by repeated elements and novel gene families across ecological guilds.</title>
        <authorList>
            <consortium name="Lawrence Berkeley National Laboratory"/>
            <person name="Harder C.B."/>
            <person name="Miyauchi S."/>
            <person name="Viragh M."/>
            <person name="Kuo A."/>
            <person name="Thoen E."/>
            <person name="Andreopoulos B."/>
            <person name="Lu D."/>
            <person name="Skrede I."/>
            <person name="Drula E."/>
            <person name="Henrissat B."/>
            <person name="Morin E."/>
            <person name="Kohler A."/>
            <person name="Barry K."/>
            <person name="LaButti K."/>
            <person name="Morin E."/>
            <person name="Salamov A."/>
            <person name="Lipzen A."/>
            <person name="Mereny Z."/>
            <person name="Hegedus B."/>
            <person name="Baldrian P."/>
            <person name="Stursova M."/>
            <person name="Weitz H."/>
            <person name="Taylor A."/>
            <person name="Grigoriev I.V."/>
            <person name="Nagy L.G."/>
            <person name="Martin F."/>
            <person name="Kauserud H."/>
        </authorList>
    </citation>
    <scope>NUCLEOTIDE SEQUENCE</scope>
    <source>
        <strain evidence="1">CBHHK173m</strain>
    </source>
</reference>
<dbReference type="Proteomes" id="UP001222325">
    <property type="component" value="Unassembled WGS sequence"/>
</dbReference>